<keyword evidence="2" id="KW-1133">Transmembrane helix</keyword>
<keyword evidence="5" id="KW-1185">Reference proteome</keyword>
<evidence type="ECO:0000259" key="3">
    <source>
        <dbReference type="PROSITE" id="PS50835"/>
    </source>
</evidence>
<keyword evidence="1" id="KW-0393">Immunoglobulin domain</keyword>
<dbReference type="InParanoid" id="A0A672YJ67"/>
<dbReference type="AlphaFoldDB" id="A0A672YJ67"/>
<dbReference type="InterPro" id="IPR003597">
    <property type="entry name" value="Ig_C1-set"/>
</dbReference>
<dbReference type="InterPro" id="IPR013783">
    <property type="entry name" value="Ig-like_fold"/>
</dbReference>
<dbReference type="SUPFAM" id="SSF48726">
    <property type="entry name" value="Immunoglobulin"/>
    <property type="match status" value="3"/>
</dbReference>
<evidence type="ECO:0000256" key="1">
    <source>
        <dbReference type="ARBA" id="ARBA00023319"/>
    </source>
</evidence>
<reference evidence="4" key="1">
    <citation type="submission" date="2019-06" db="EMBL/GenBank/DDBJ databases">
        <authorList>
            <consortium name="Wellcome Sanger Institute Data Sharing"/>
        </authorList>
    </citation>
    <scope>NUCLEOTIDE SEQUENCE [LARGE SCALE GENOMIC DNA]</scope>
</reference>
<dbReference type="Ensembl" id="ENSSORT00005004752.1">
    <property type="protein sequence ID" value="ENSSORP00005004616.1"/>
    <property type="gene ID" value="ENSSORG00005002807.1"/>
</dbReference>
<dbReference type="PROSITE" id="PS50835">
    <property type="entry name" value="IG_LIKE"/>
    <property type="match status" value="3"/>
</dbReference>
<feature type="transmembrane region" description="Helical" evidence="2">
    <location>
        <begin position="331"/>
        <end position="351"/>
    </location>
</feature>
<organism evidence="4 5">
    <name type="scientific">Sphaeramia orbicularis</name>
    <name type="common">orbiculate cardinalfish</name>
    <dbReference type="NCBI Taxonomy" id="375764"/>
    <lineage>
        <taxon>Eukaryota</taxon>
        <taxon>Metazoa</taxon>
        <taxon>Chordata</taxon>
        <taxon>Craniata</taxon>
        <taxon>Vertebrata</taxon>
        <taxon>Euteleostomi</taxon>
        <taxon>Actinopterygii</taxon>
        <taxon>Neopterygii</taxon>
        <taxon>Teleostei</taxon>
        <taxon>Neoteleostei</taxon>
        <taxon>Acanthomorphata</taxon>
        <taxon>Gobiaria</taxon>
        <taxon>Kurtiformes</taxon>
        <taxon>Apogonoidei</taxon>
        <taxon>Apogonidae</taxon>
        <taxon>Apogoninae</taxon>
        <taxon>Sphaeramia</taxon>
    </lineage>
</organism>
<keyword evidence="2" id="KW-0472">Membrane</keyword>
<feature type="domain" description="Ig-like" evidence="3">
    <location>
        <begin position="201"/>
        <end position="299"/>
    </location>
</feature>
<dbReference type="InterPro" id="IPR050380">
    <property type="entry name" value="Immune_Resp_Modulators"/>
</dbReference>
<dbReference type="FunFam" id="2.60.40.10:FF:000463">
    <property type="entry name" value="Immunoglobulin heavy constant gamma 1"/>
    <property type="match status" value="1"/>
</dbReference>
<sequence length="367" mass="41835">SLFPLQPCDMQDGTGMISYACLATGFTPSALTYTWTVNDSPFADSIQYPPVLKNNFYTGVSQIQVRRQDWNNTQLYKCRVEHQGENREVIIKPAGKMNLIHISLLILLELTFYRVKYGENDVTFSCLAKEFSPKTHEFKWLKNNQEITGNKHEITTTSEGKQVNGTTMYSAASFLTVASQDLERDAEYMCQFKGKGNPQRPSVFMLPPIEHTKKESVTLTCYVKDFFPADILVSWLIDDEQLESNSEYEYNTTNPVENSGTYYAYAHLSVTADKWKETDTVYSCVVYHESVINTTKTIVRSIGHRSLETTNLMLCCNSDQLKEGDNLQSTALTFILLFLITLVFTIGTTAFKVMRILKNKINKYVNK</sequence>
<dbReference type="Proteomes" id="UP000472271">
    <property type="component" value="Chromosome 8"/>
</dbReference>
<dbReference type="Gene3D" id="2.60.40.10">
    <property type="entry name" value="Immunoglobulins"/>
    <property type="match status" value="3"/>
</dbReference>
<dbReference type="InterPro" id="IPR036179">
    <property type="entry name" value="Ig-like_dom_sf"/>
</dbReference>
<dbReference type="Pfam" id="PF07654">
    <property type="entry name" value="C1-set"/>
    <property type="match status" value="3"/>
</dbReference>
<dbReference type="CDD" id="cd05768">
    <property type="entry name" value="IgC1_CH3_IgAGD_CH4_IgAEM"/>
    <property type="match status" value="1"/>
</dbReference>
<evidence type="ECO:0000256" key="2">
    <source>
        <dbReference type="SAM" id="Phobius"/>
    </source>
</evidence>
<proteinExistence type="predicted"/>
<feature type="domain" description="Ig-like" evidence="3">
    <location>
        <begin position="93"/>
        <end position="191"/>
    </location>
</feature>
<reference evidence="4" key="3">
    <citation type="submission" date="2025-09" db="UniProtKB">
        <authorList>
            <consortium name="Ensembl"/>
        </authorList>
    </citation>
    <scope>IDENTIFICATION</scope>
</reference>
<dbReference type="InterPro" id="IPR007110">
    <property type="entry name" value="Ig-like_dom"/>
</dbReference>
<evidence type="ECO:0000313" key="4">
    <source>
        <dbReference type="Ensembl" id="ENSSORP00005004616.1"/>
    </source>
</evidence>
<dbReference type="PROSITE" id="PS00290">
    <property type="entry name" value="IG_MHC"/>
    <property type="match status" value="2"/>
</dbReference>
<feature type="domain" description="Ig-like" evidence="3">
    <location>
        <begin position="1"/>
        <end position="90"/>
    </location>
</feature>
<evidence type="ECO:0000313" key="5">
    <source>
        <dbReference type="Proteomes" id="UP000472271"/>
    </source>
</evidence>
<dbReference type="InterPro" id="IPR003006">
    <property type="entry name" value="Ig/MHC_CS"/>
</dbReference>
<keyword evidence="2" id="KW-0812">Transmembrane</keyword>
<accession>A0A672YJ67</accession>
<name>A0A672YJ67_9TELE</name>
<dbReference type="SMART" id="SM00407">
    <property type="entry name" value="IGc1"/>
    <property type="match status" value="3"/>
</dbReference>
<protein>
    <recommendedName>
        <fullName evidence="3">Ig-like domain-containing protein</fullName>
    </recommendedName>
</protein>
<reference evidence="4" key="2">
    <citation type="submission" date="2025-08" db="UniProtKB">
        <authorList>
            <consortium name="Ensembl"/>
        </authorList>
    </citation>
    <scope>IDENTIFICATION</scope>
</reference>
<dbReference type="PANTHER" id="PTHR23411">
    <property type="entry name" value="TAPASIN"/>
    <property type="match status" value="1"/>
</dbReference>